<dbReference type="PROSITE" id="PS51257">
    <property type="entry name" value="PROKAR_LIPOPROTEIN"/>
    <property type="match status" value="1"/>
</dbReference>
<evidence type="ECO:0000313" key="4">
    <source>
        <dbReference type="Proteomes" id="UP001500571"/>
    </source>
</evidence>
<dbReference type="Pfam" id="PF03724">
    <property type="entry name" value="META"/>
    <property type="match status" value="1"/>
</dbReference>
<reference evidence="3 4" key="1">
    <citation type="journal article" date="2019" name="Int. J. Syst. Evol. Microbiol.">
        <title>The Global Catalogue of Microorganisms (GCM) 10K type strain sequencing project: providing services to taxonomists for standard genome sequencing and annotation.</title>
        <authorList>
            <consortium name="The Broad Institute Genomics Platform"/>
            <consortium name="The Broad Institute Genome Sequencing Center for Infectious Disease"/>
            <person name="Wu L."/>
            <person name="Ma J."/>
        </authorList>
    </citation>
    <scope>NUCLEOTIDE SEQUENCE [LARGE SCALE GENOMIC DNA]</scope>
    <source>
        <strain evidence="3 4">JCM 15309</strain>
    </source>
</reference>
<feature type="signal peptide" evidence="1">
    <location>
        <begin position="1"/>
        <end position="33"/>
    </location>
</feature>
<keyword evidence="4" id="KW-1185">Reference proteome</keyword>
<proteinExistence type="predicted"/>
<dbReference type="PANTHER" id="PTHR35535">
    <property type="entry name" value="HEAT SHOCK PROTEIN HSLJ"/>
    <property type="match status" value="1"/>
</dbReference>
<protein>
    <recommendedName>
        <fullName evidence="2">DUF306 domain-containing protein</fullName>
    </recommendedName>
</protein>
<dbReference type="PANTHER" id="PTHR35535:SF2">
    <property type="entry name" value="DUF306 DOMAIN-CONTAINING PROTEIN"/>
    <property type="match status" value="1"/>
</dbReference>
<keyword evidence="1" id="KW-0732">Signal</keyword>
<evidence type="ECO:0000259" key="2">
    <source>
        <dbReference type="Pfam" id="PF03724"/>
    </source>
</evidence>
<gene>
    <name evidence="3" type="ORF">GCM10009798_24200</name>
</gene>
<organism evidence="3 4">
    <name type="scientific">Nocardioides panacihumi</name>
    <dbReference type="NCBI Taxonomy" id="400774"/>
    <lineage>
        <taxon>Bacteria</taxon>
        <taxon>Bacillati</taxon>
        <taxon>Actinomycetota</taxon>
        <taxon>Actinomycetes</taxon>
        <taxon>Propionibacteriales</taxon>
        <taxon>Nocardioidaceae</taxon>
        <taxon>Nocardioides</taxon>
    </lineage>
</organism>
<feature type="chain" id="PRO_5045513902" description="DUF306 domain-containing protein" evidence="1">
    <location>
        <begin position="34"/>
        <end position="153"/>
    </location>
</feature>
<evidence type="ECO:0000313" key="3">
    <source>
        <dbReference type="EMBL" id="GAA1963365.1"/>
    </source>
</evidence>
<dbReference type="Gene3D" id="2.40.128.270">
    <property type="match status" value="1"/>
</dbReference>
<dbReference type="InterPro" id="IPR038670">
    <property type="entry name" value="HslJ-like_sf"/>
</dbReference>
<name>A0ABN2R4A8_9ACTN</name>
<dbReference type="InterPro" id="IPR005184">
    <property type="entry name" value="DUF306_Meta_HslJ"/>
</dbReference>
<dbReference type="Proteomes" id="UP001500571">
    <property type="component" value="Unassembled WGS sequence"/>
</dbReference>
<comment type="caution">
    <text evidence="3">The sequence shown here is derived from an EMBL/GenBank/DDBJ whole genome shotgun (WGS) entry which is preliminary data.</text>
</comment>
<dbReference type="InterPro" id="IPR053147">
    <property type="entry name" value="Hsp_HslJ-like"/>
</dbReference>
<evidence type="ECO:0000256" key="1">
    <source>
        <dbReference type="SAM" id="SignalP"/>
    </source>
</evidence>
<sequence length="153" mass="15790">MRSLSGTMAAMTKRTFAPFVVVLLMLAGTAACGSDASSGTAVTESDLAGATYVSTSVTGHTLVKGTSIKLVFDSGNMAVSAGCNTQTGPYTLAGENLNWKTQPASTMMACAEDLSAQDDWLRALFISGVATTIDGTKMTMVKADVTIELSKES</sequence>
<dbReference type="EMBL" id="BAAAPB010000002">
    <property type="protein sequence ID" value="GAA1963365.1"/>
    <property type="molecule type" value="Genomic_DNA"/>
</dbReference>
<feature type="domain" description="DUF306" evidence="2">
    <location>
        <begin position="45"/>
        <end position="145"/>
    </location>
</feature>
<accession>A0ABN2R4A8</accession>